<feature type="compositionally biased region" description="Basic and acidic residues" evidence="2">
    <location>
        <begin position="4909"/>
        <end position="4918"/>
    </location>
</feature>
<feature type="region of interest" description="Disordered" evidence="2">
    <location>
        <begin position="413"/>
        <end position="435"/>
    </location>
</feature>
<feature type="region of interest" description="Disordered" evidence="2">
    <location>
        <begin position="3526"/>
        <end position="3555"/>
    </location>
</feature>
<dbReference type="InterPro" id="IPR057537">
    <property type="entry name" value="C2_C2CD3_N"/>
</dbReference>
<feature type="compositionally biased region" description="Basic and acidic residues" evidence="2">
    <location>
        <begin position="2893"/>
        <end position="2908"/>
    </location>
</feature>
<gene>
    <name evidence="4" type="ORF">Cvel_8885</name>
</gene>
<feature type="region of interest" description="Disordered" evidence="2">
    <location>
        <begin position="494"/>
        <end position="547"/>
    </location>
</feature>
<feature type="compositionally biased region" description="Basic and acidic residues" evidence="2">
    <location>
        <begin position="538"/>
        <end position="547"/>
    </location>
</feature>
<feature type="compositionally biased region" description="Polar residues" evidence="2">
    <location>
        <begin position="4878"/>
        <end position="4892"/>
    </location>
</feature>
<proteinExistence type="predicted"/>
<dbReference type="VEuPathDB" id="CryptoDB:Cvel_8885"/>
<evidence type="ECO:0000313" key="4">
    <source>
        <dbReference type="EMBL" id="CEM48543.1"/>
    </source>
</evidence>
<dbReference type="Pfam" id="PF25339">
    <property type="entry name" value="C2_C2CD3_N"/>
    <property type="match status" value="1"/>
</dbReference>
<feature type="region of interest" description="Disordered" evidence="2">
    <location>
        <begin position="839"/>
        <end position="882"/>
    </location>
</feature>
<feature type="region of interest" description="Disordered" evidence="2">
    <location>
        <begin position="2875"/>
        <end position="2908"/>
    </location>
</feature>
<feature type="region of interest" description="Disordered" evidence="2">
    <location>
        <begin position="274"/>
        <end position="352"/>
    </location>
</feature>
<organism evidence="4">
    <name type="scientific">Chromera velia CCMP2878</name>
    <dbReference type="NCBI Taxonomy" id="1169474"/>
    <lineage>
        <taxon>Eukaryota</taxon>
        <taxon>Sar</taxon>
        <taxon>Alveolata</taxon>
        <taxon>Colpodellida</taxon>
        <taxon>Chromeraceae</taxon>
        <taxon>Chromera</taxon>
    </lineage>
</organism>
<dbReference type="EMBL" id="CDMZ01004068">
    <property type="protein sequence ID" value="CEM48543.1"/>
    <property type="molecule type" value="Genomic_DNA"/>
</dbReference>
<name>A0A0G4HVY3_9ALVE</name>
<feature type="region of interest" description="Disordered" evidence="2">
    <location>
        <begin position="4623"/>
        <end position="4646"/>
    </location>
</feature>
<feature type="compositionally biased region" description="Polar residues" evidence="2">
    <location>
        <begin position="274"/>
        <end position="283"/>
    </location>
</feature>
<feature type="region of interest" description="Disordered" evidence="2">
    <location>
        <begin position="1191"/>
        <end position="1215"/>
    </location>
</feature>
<evidence type="ECO:0000256" key="1">
    <source>
        <dbReference type="SAM" id="Coils"/>
    </source>
</evidence>
<feature type="compositionally biased region" description="Low complexity" evidence="2">
    <location>
        <begin position="1610"/>
        <end position="1632"/>
    </location>
</feature>
<feature type="compositionally biased region" description="Low complexity" evidence="2">
    <location>
        <begin position="4629"/>
        <end position="4646"/>
    </location>
</feature>
<feature type="region of interest" description="Disordered" evidence="2">
    <location>
        <begin position="3749"/>
        <end position="3774"/>
    </location>
</feature>
<feature type="region of interest" description="Disordered" evidence="2">
    <location>
        <begin position="4486"/>
        <end position="4516"/>
    </location>
</feature>
<feature type="region of interest" description="Disordered" evidence="2">
    <location>
        <begin position="3699"/>
        <end position="3733"/>
    </location>
</feature>
<feature type="region of interest" description="Disordered" evidence="2">
    <location>
        <begin position="896"/>
        <end position="922"/>
    </location>
</feature>
<feature type="compositionally biased region" description="Low complexity" evidence="2">
    <location>
        <begin position="5075"/>
        <end position="5085"/>
    </location>
</feature>
<feature type="compositionally biased region" description="Basic and acidic residues" evidence="2">
    <location>
        <begin position="1114"/>
        <end position="1123"/>
    </location>
</feature>
<feature type="compositionally biased region" description="Basic and acidic residues" evidence="2">
    <location>
        <begin position="304"/>
        <end position="319"/>
    </location>
</feature>
<evidence type="ECO:0000259" key="3">
    <source>
        <dbReference type="Pfam" id="PF25339"/>
    </source>
</evidence>
<accession>A0A0G4HVY3</accession>
<feature type="region of interest" description="Disordered" evidence="2">
    <location>
        <begin position="4660"/>
        <end position="4976"/>
    </location>
</feature>
<feature type="compositionally biased region" description="Low complexity" evidence="2">
    <location>
        <begin position="4677"/>
        <end position="4686"/>
    </location>
</feature>
<feature type="compositionally biased region" description="Low complexity" evidence="2">
    <location>
        <begin position="4723"/>
        <end position="4733"/>
    </location>
</feature>
<feature type="compositionally biased region" description="Basic and acidic residues" evidence="2">
    <location>
        <begin position="3699"/>
        <end position="3708"/>
    </location>
</feature>
<keyword evidence="1" id="KW-0175">Coiled coil</keyword>
<feature type="compositionally biased region" description="Basic and acidic residues" evidence="2">
    <location>
        <begin position="904"/>
        <end position="922"/>
    </location>
</feature>
<feature type="compositionally biased region" description="Polar residues" evidence="2">
    <location>
        <begin position="413"/>
        <end position="426"/>
    </location>
</feature>
<feature type="compositionally biased region" description="Basic and acidic residues" evidence="2">
    <location>
        <begin position="716"/>
        <end position="734"/>
    </location>
</feature>
<feature type="domain" description="C2CD3 N-terminal C2" evidence="3">
    <location>
        <begin position="7"/>
        <end position="103"/>
    </location>
</feature>
<feature type="compositionally biased region" description="Gly residues" evidence="2">
    <location>
        <begin position="287"/>
        <end position="303"/>
    </location>
</feature>
<feature type="region of interest" description="Disordered" evidence="2">
    <location>
        <begin position="1107"/>
        <end position="1147"/>
    </location>
</feature>
<feature type="compositionally biased region" description="Polar residues" evidence="2">
    <location>
        <begin position="5039"/>
        <end position="5057"/>
    </location>
</feature>
<protein>
    <recommendedName>
        <fullName evidence="3">C2CD3 N-terminal C2 domain-containing protein</fullName>
    </recommendedName>
</protein>
<reference evidence="4" key="1">
    <citation type="submission" date="2014-11" db="EMBL/GenBank/DDBJ databases">
        <authorList>
            <person name="Otto D Thomas"/>
            <person name="Naeem Raeece"/>
        </authorList>
    </citation>
    <scope>NUCLEOTIDE SEQUENCE</scope>
</reference>
<feature type="compositionally biased region" description="Low complexity" evidence="2">
    <location>
        <begin position="2880"/>
        <end position="2891"/>
    </location>
</feature>
<feature type="coiled-coil region" evidence="1">
    <location>
        <begin position="1715"/>
        <end position="1742"/>
    </location>
</feature>
<feature type="region of interest" description="Disordered" evidence="2">
    <location>
        <begin position="5001"/>
        <end position="5127"/>
    </location>
</feature>
<evidence type="ECO:0000256" key="2">
    <source>
        <dbReference type="SAM" id="MobiDB-lite"/>
    </source>
</evidence>
<feature type="region of interest" description="Disordered" evidence="2">
    <location>
        <begin position="576"/>
        <end position="625"/>
    </location>
</feature>
<feature type="region of interest" description="Disordered" evidence="2">
    <location>
        <begin position="698"/>
        <end position="742"/>
    </location>
</feature>
<feature type="region of interest" description="Disordered" evidence="2">
    <location>
        <begin position="2035"/>
        <end position="2054"/>
    </location>
</feature>
<sequence>MTALSSLSLPPEVKGDIHGFCELSVLSLRIQGDEVVAGDHLVAKCFPVWWGDSSDTSDTLVPADTVGVLGAPSSVLYHVCSPPEKFGLYLTEMGHLHLLVVFGEGSAHSSSVAQELFSATASIPVAQISSERAAGSRDAPPLQMTATMPLMPAVNSSGTPEGDSSELPFSSPVGTMTASLRVAWLPSAIPVSRSSDALRAAESLLSLSPVSFSHPAANSGLPPGAGGGQALALPFESPPLMSTSTRMAIDEHSQLTLGGGAQRGGLLIQTDSSTADVVQQNNKSSRKGGGALQAGRTQKGGGVRPKEVREKEKRSDFRTRISSTAPREKEKSQNFTIPESKTVPPVYSEGRPTSTLVDTIPLANTDIAPAISGPLGQPVYHNSTSLPLAATLPPKPANESWADSRPAAAVVNPWSTNHGGPSTFSTAREEGSEEPDRLRVVLRALIERGKRLRDSLPDAATAPSALAPIGTGVLGEVVVHPAAGTWGAPSADAPPAVSFGGAPSPCPPPPAGGGSSSTFPVRPSRPNEMVDTRSIIRTGRDGEKGKETVPLLEGQIVGGTHDAGQKQTAGLERGNGVAFQGRGGGTVRKASVSPPTRESRSVRSRVAMDSEGCGERGRPAPMGGGALGLPVGVEKGKGGKSFSAPAAGMHLGALENSGEGGGSHQELSIRVENIRMTNRGAHILRDFCDFALTAEIPVPSSTTPAAGSPERTGTGRKGERRQTPLEQQLRKRADSQQQHVSRDTVNVACRTVAGGTLIFRSVSRHPFRLTPAVLPTLTAVPLRFSLLASRKNRKERERDKRVEVASGTLAWQGVLFEKERTLREAVELLGPWESISERSREREGAEGLKGPQGRVGFGSGAVSKRVSGEGEGSSKRGHQAKRGLVGSLSVSLSLSASPKLSDPQLRESILESQKDKPKRGREIGTAEDRVEVETFAVPLITNGFIRRDKSDRPEDSTSRLEPQHTTAFFVRSSLFSDSLPLPLDTRVNPHDEKLIIGKGTLGAPSGRPWLLKKGLCGWEDAEGLGVVSAVTLEIWEGLPDAPGGSLLGEGVLELPPPLPLHDETLSLEDTTPPVHLGEEQEIVLKRVGEVSGGITVQWRAGSEAALSSLLPGRESTETRKEVQGEGPSTVGRNQHEDRGGGGDSTAFPLQSQLALVPVTPLGLGGLNSSSQSPFPFAVEGLTNTQLMLAQGQDRSRRALESTEAGGPKGNSSGVRQSAVVGNSLWVREVAAGRRFCFVERLTVERLRLRSKSPAAGGAASGGARPLRGRGVGSLRADDAVLLRELRGALLDVGLSREAAVGAGGGVGGILWVPFAVALAEDIFASSLLTASGSDLATAAAALASRVGTEGDGDGLRLPAPDNRKVHFAAVRSYLSALDRKAEWCLDALKRCLVGEGVVGHGDLMQKTAALSGVCSKSALLEKLCRASALFFNSETSSSSSTGPREAVEAVFDLLDEERKGVVDASLVGKFVRASIQKQERERVEAFELRENLFEALRANGVGPDRVATLLVRFANQETRISPPAFASVMRKLLQGDVRGVTRVSLSTSRLNAADLEFLARCLAVGSENEKQGDEGIIPQDNMPTAGLKVEDFVDQYDTFCRRSGRGVRGVSAFSRGLASPRASSPTASPRDSLSAGSPRRQEDHHHPWVRSLRGAHSGGRTNSPPWLPPSPRGDSMESKAGRSPERFAPFLRGPKTRSVRLAISDLYRKVMGGLMGSEKQALESVARKLEGLRQEVDRMQTSGDVRHVSLSPFALGIPAQRVMAELGVEVSGVTALATLRSFEQAAVLYHESSNGGDRSAGEGQVITPDVVRAVFRGGPRPLSDVPAQDVRTSGAHLTLFLHEEAEGRDGDERFPPPLHKQSERGWSASRQAFPLPNDAGSPLPAFRGVTPDALSSMFANLAAAGVTSSHLSTFLTREGRQREELHRLSEVLADLVRDRGGDPGYLFFSAADIAVAAEMLTRQRALRCESGTRRFGSASVGEFAELFAEWDLNHSSRGKRIWELEGEDARVVGKGIETSNADDIYRVCVHEAASAVAPSRPPPSPTQEGRSPLLSFREIPPPLTFALLLLMDDAAERPRVGTQPARDRVRGSTLERFLCAVWGVSPACAATLCGLMDSGEPKVNEGGRGGGGREREVVVGFRNFSRLCEDICAISAERDRDQGDSLWEGQRDMWKEARALLVAASFPGDVLALALLQRGVAGLEVPVETGVLQAALEDLNIRCSHLSLLIDLLLQTVAAFRSSGTSGLSSSLFPLHSFDSVLAWWVRAQSLCWMRLEPLFCRLLVALPSSGAGEGGAVSLEKEGLRQFGGRRFVGVKELVDMVETSGVMVGSVPEDDVLQVCDDRGDQTVDWEVLGRAQEAHAANLWALLTALEVATDDGECSRDGMHQLARRLEGAVGSSDRAVGRFSFASAVCAVLSDLGVGGVDRESGGAEESGRLFECICECRDRLLGGSMVDAEIETLSLAEIMRGLSHLVSVLSAFVPWVAEKGRASVGGRRSAFDGLTADLPPVVPRSPSLTLAEGAEGADGAEVALAEIRSLMLKRRWFPSDLVSHMGRYASASGESSESMGRLESALKRSASGVCLPALPFRRAVGDLGVPEGKILDDLFWKVASRGDESGVVTGGDPGALLLVHSSAVVSRVLKFDPFRRLVEGRMIRLVSFLCVGASREEGGAAGSKKEKDWEDVVEKWRRDDKWCRGVVSRDSFLSGLETVTEGFLWRIDLEILCDRFAVDPHEALAVSSGRGAEFSGGKPKLPEAPHEGGGGEATWDRGESVGGFCSFASLAGALEEDRLRSLAGVLETHLPPLTRVWPLLRVRLQRVGRQRERDGEEWGEPGVAQVRVGRSDLSSAIRSVLAGIDFLESDALADVLLSFAGPPPSSSSTSGRKTSSRQLQHEEGQRGRRSASERLATRTASLEGLVEVLNTPVDQLQALLFALPSPFKHLAAAGVGGGGSEAGQTEHPSGIPGNRRLHASLADPFAGLFKAIWKVLCSHQIPLPEIFALLSAVPVEDSNGNPPKHSRLPPRVLKGYPPNIDVPSTVSGLQLSEVVRLCLGEGIERETGRRAQNQIDALNSEFSFDDVCRRLGVFLGPLSESASVLFRERGRESPVGRVVSRRDFVFFFRKEGIPDSVTERWIDLLDGPKAAPSEITEDQINELLLKHSPPPAFPQRPLADSERQGRLGALRLGLSKALVDEESAAAFLRALRSAFSASWVETETGSELQTMGPGHETDVGPSLHELAWALAEGRVGEVPLDSEAFALAFFPALPPSVESLHLALTAAVSESCRHSELILPPACSAIPDESGSTDGSREEGESHVQMTKRHFLAPIFLSMLGPFEQHDLCVELDFAVCRVGGGGICGIADALGLSLAESGLRGLEDSPWGHLVVEIQLLGSQKAGRVSMRRSWAGGAVKALRSFASPPAEWGPLGGLSSCLGSGIFVLIRVLGVSSSVGVHGRATAVFEQRETPLAVGCVKTEGFVQFVDQLTPAEAFAGAVWKNAVRVQTLGETAAPVFADIPFSVTYRRLAHPSRGPSPSGASLSVRRGEGEGESASGPFSSLFPSSQPFFGSPREAPVFASAWTGACLEAERAVAGAPFLPSDIENAALSAAEAERRVLLTGENNVDRSFGGGGSRDDIIEKQNAKVSISLTCRAVALCADTIRRLALDVGDGEDRQRSELHLDPLASTFLPLYSQMSLMQWHQEEEPHDPPRGVQTAATAPSSFGGGGGGEGRQRRSAPFLLDGSALSAAVQHCQAKTGTRGETKRSSRQGGRNWEGKEEDAQVLFVILPLTQTETVEDLSMTNVSGQREELSPDKQETVLTFEVRGLCGRPPSTEDVCVASSQALCIKALVRESELLSGRPLMKTVVLQDPCTGRPIGRAFLEVSQKALCPPCTPPAQVGSVKEEKENVPSSLPLPPGVCDFEDPQSLALLSRIFGRGFIEEITAKRTQGQQTVTPDVTPTKSESALVPVLDPERVEDLAALDESGSCDALHLRAALLWLSSRIGAESDAQSESGDIDVRLFLRLKGVIRLCVWILQSLRLSISCADQVRVLAMPSGTGRHGLPPGVLTFPALQQRLLEGVRENSRGGDEGVRQAPVSALSAAEWELLESWRAWQFRPTGGWMGRGSMAPPPLQMQMKGGASAIDLLAVMGDACLVSQALGVVREATKGGDEVRGFIPAPSPFLELFSLESAVHADAESSPLAAVCAEESKPVDVREAEVSSPVPLPHPPFFSASPPPPHSETAPFVSASIRSPRPLRTAGQPLTLEVCVPAALHLPAVKRRPPNTFVRVFLDSRSGLGGGVVTELRTGMRQQLLTSDVVPSSRCPQWRLKGTLSFSLPAAEEEGGQIGTEARVHVPSFLSRLCVRVCVYATQSMSIPPPHGKGTERQRQQENQACLLGVAEAPLSPLVSGLPELDGYYHVQRPFGIPWGGIADSWESLEAGVGGEGRRGVMEDVEGVSMEGTGGQVRICVRVCGGLEEGVGATWDHRLLSSPSSPLDRRRLDRGPYGRSSSVRTASRAPVQPLPFLRPEVSLQEPRIHAIESREAPLLSGVGVEVPSGRERGLHFGEGSETEGGVRQTIEDRVRTQAAQAETALSSAAPDALHQKLRADMEALEEMRRRLALVQEGRNVSQSPRASVSPSPSPLSIPERMQANSLFADNDYSRQQQEQEERKSEHPSDLSPLLDLSSPFPPHHLQTHTSMQSPTPHAAGVGGDAGLQRNHLHSRSPSPVSVSSPFASLNNHPDLVRHAHSIRPSERRAASSPYGEQRSPLKSPHLGAASLKSPLPLREGANRASVSEGSRSRSPHVIQAVAPSPQAGRAGVFQEGLGKVTSPQQQQQILQRDPGRAPLGRETSSAGVRLKPAAPSTHMQTDFPMALSGGPSNSPQASHVQLRTATAAAELQEQSGPFIEEDGRAEASPRKERRPFQVPPRPAQFSDLSPRELFSPISPQGPPIPQHPECSHTSRKTRKENTPSFSSSFSFSACLDLSGDSLARLDEYKYADGPRLTTGTTEAALRGSEGESGPRYPTRTLLAPLLPVSESPPTLVSQPVDQRLQSSAVSSGKGGREGGSSRNPSTAASALLSAPGPGRVPSSRSFGQADGRESSLIISDRPRASAQQRGVAHPGSSALTDTERIARILRASHLSSQGPARHIGID</sequence>
<feature type="region of interest" description="Disordered" evidence="2">
    <location>
        <begin position="1610"/>
        <end position="1691"/>
    </location>
</feature>
<feature type="region of interest" description="Disordered" evidence="2">
    <location>
        <begin position="218"/>
        <end position="239"/>
    </location>
</feature>
<feature type="compositionally biased region" description="Basic and acidic residues" evidence="2">
    <location>
        <begin position="4495"/>
        <end position="4504"/>
    </location>
</feature>
<feature type="compositionally biased region" description="Basic and acidic residues" evidence="2">
    <location>
        <begin position="4665"/>
        <end position="4676"/>
    </location>
</feature>
<feature type="region of interest" description="Disordered" evidence="2">
    <location>
        <begin position="4557"/>
        <end position="4576"/>
    </location>
</feature>
<feature type="compositionally biased region" description="Basic and acidic residues" evidence="2">
    <location>
        <begin position="1674"/>
        <end position="1685"/>
    </location>
</feature>